<evidence type="ECO:0000313" key="1">
    <source>
        <dbReference type="EMBL" id="PJM78060.1"/>
    </source>
</evidence>
<dbReference type="OrthoDB" id="3172126at2"/>
<name>A0A2M9HML8_9BIFI</name>
<evidence type="ECO:0008006" key="3">
    <source>
        <dbReference type="Google" id="ProtNLM"/>
    </source>
</evidence>
<dbReference type="EMBL" id="PEBJ01000001">
    <property type="protein sequence ID" value="PJM78060.1"/>
    <property type="molecule type" value="Genomic_DNA"/>
</dbReference>
<gene>
    <name evidence="1" type="ORF">CSQ86_03275</name>
</gene>
<keyword evidence="2" id="KW-1185">Reference proteome</keyword>
<dbReference type="AlphaFoldDB" id="A0A2M9HML8"/>
<sequence length="318" mass="36113">MKEHKGVSALLQTAEREQRCAIGENEALYRALQRRVRSGELISPYPNVFASASYWTSLTVEEQSLHTIRALSKLHPKWVFAGLSAACIYGYHHSFSLHDGTIHIASSRGSNKNDHAHLNRIYVHNGMRVFLYRNLPVTSPAQTLIDCARLPFDKALAIYDSALRFGHATILDVETLMVQINCDEIAVKKLLQYANPLRENGGESWAYANISKLGFAEPLFQETFDNPDNPSMPYRVDFCWKLADGRIIVAEYDGVAKYIDTSNPNRANVKMKLEYERRRERHLKERGVTTIVHMFYETVADSHTLDATLMDAGVPKIR</sequence>
<evidence type="ECO:0000313" key="2">
    <source>
        <dbReference type="Proteomes" id="UP000229239"/>
    </source>
</evidence>
<reference evidence="2" key="1">
    <citation type="submission" date="2017-10" db="EMBL/GenBank/DDBJ databases">
        <title>Draft genome sequences of strains TRE 1, TRE 9, TRE H and TRI 7, isolated from tamarins, belonging to four potential novel Bifidobacterium species.</title>
        <authorList>
            <person name="Mattarelli P."/>
            <person name="Modesto M."/>
            <person name="Puglisi E."/>
            <person name="Morelli L."/>
            <person name="Bonetti A."/>
            <person name="Spezio C."/>
            <person name="Sandri C."/>
        </authorList>
    </citation>
    <scope>NUCLEOTIDE SEQUENCE [LARGE SCALE GENOMIC DNA]</scope>
    <source>
        <strain evidence="2">TREH</strain>
    </source>
</reference>
<dbReference type="RefSeq" id="WP_100493633.1">
    <property type="nucleotide sequence ID" value="NZ_PEBJ01000001.1"/>
</dbReference>
<accession>A0A2M9HML8</accession>
<comment type="caution">
    <text evidence="1">The sequence shown here is derived from an EMBL/GenBank/DDBJ whole genome shotgun (WGS) entry which is preliminary data.</text>
</comment>
<proteinExistence type="predicted"/>
<protein>
    <recommendedName>
        <fullName evidence="3">CTP synthase</fullName>
    </recommendedName>
</protein>
<organism evidence="1 2">
    <name type="scientific">Bifidobacterium felsineum</name>
    <dbReference type="NCBI Taxonomy" id="2045440"/>
    <lineage>
        <taxon>Bacteria</taxon>
        <taxon>Bacillati</taxon>
        <taxon>Actinomycetota</taxon>
        <taxon>Actinomycetes</taxon>
        <taxon>Bifidobacteriales</taxon>
        <taxon>Bifidobacteriaceae</taxon>
        <taxon>Bifidobacterium</taxon>
    </lineage>
</organism>
<dbReference type="Proteomes" id="UP000229239">
    <property type="component" value="Unassembled WGS sequence"/>
</dbReference>